<gene>
    <name evidence="1" type="ORF">KOW79_014278</name>
</gene>
<organism evidence="1 2">
    <name type="scientific">Hemibagrus wyckioides</name>
    <dbReference type="NCBI Taxonomy" id="337641"/>
    <lineage>
        <taxon>Eukaryota</taxon>
        <taxon>Metazoa</taxon>
        <taxon>Chordata</taxon>
        <taxon>Craniata</taxon>
        <taxon>Vertebrata</taxon>
        <taxon>Euteleostomi</taxon>
        <taxon>Actinopterygii</taxon>
        <taxon>Neopterygii</taxon>
        <taxon>Teleostei</taxon>
        <taxon>Ostariophysi</taxon>
        <taxon>Siluriformes</taxon>
        <taxon>Bagridae</taxon>
        <taxon>Hemibagrus</taxon>
    </lineage>
</organism>
<comment type="caution">
    <text evidence="1">The sequence shown here is derived from an EMBL/GenBank/DDBJ whole genome shotgun (WGS) entry which is preliminary data.</text>
</comment>
<name>A0A9D3NIK7_9TELE</name>
<keyword evidence="2" id="KW-1185">Reference proteome</keyword>
<dbReference type="EMBL" id="JAHKSW010000016">
    <property type="protein sequence ID" value="KAG7322932.1"/>
    <property type="molecule type" value="Genomic_DNA"/>
</dbReference>
<accession>A0A9D3NIK7</accession>
<evidence type="ECO:0000313" key="2">
    <source>
        <dbReference type="Proteomes" id="UP000824219"/>
    </source>
</evidence>
<reference evidence="1 2" key="1">
    <citation type="submission" date="2021-06" db="EMBL/GenBank/DDBJ databases">
        <title>Chromosome-level genome assembly of the red-tail catfish (Hemibagrus wyckioides).</title>
        <authorList>
            <person name="Shao F."/>
        </authorList>
    </citation>
    <scope>NUCLEOTIDE SEQUENCE [LARGE SCALE GENOMIC DNA]</scope>
    <source>
        <strain evidence="1">EC202008001</strain>
        <tissue evidence="1">Blood</tissue>
    </source>
</reference>
<proteinExistence type="predicted"/>
<protein>
    <submittedName>
        <fullName evidence="1">Uncharacterized protein</fullName>
    </submittedName>
</protein>
<dbReference type="Proteomes" id="UP000824219">
    <property type="component" value="Linkage Group LG16"/>
</dbReference>
<dbReference type="AlphaFoldDB" id="A0A9D3NIK7"/>
<sequence>MTVAENEKTAGVLASSRLLRDQSVTGVQATPVTFDRTEHVAACGAVQQGVNTCRAESLVTVELQVESDVYQPFTCRYTRNYRFTSHPACLPACMHSTTPSTASPPLCLTDRVSSETLVTPLTPSRFTTTCTAPDSHSTNPNRVSASTAASLRTSFHTSALSFILQ</sequence>
<evidence type="ECO:0000313" key="1">
    <source>
        <dbReference type="EMBL" id="KAG7322932.1"/>
    </source>
</evidence>